<feature type="transmembrane region" description="Helical" evidence="2">
    <location>
        <begin position="80"/>
        <end position="101"/>
    </location>
</feature>
<feature type="transmembrane region" description="Helical" evidence="2">
    <location>
        <begin position="133"/>
        <end position="153"/>
    </location>
</feature>
<proteinExistence type="predicted"/>
<feature type="compositionally biased region" description="Low complexity" evidence="1">
    <location>
        <begin position="699"/>
        <end position="720"/>
    </location>
</feature>
<feature type="transmembrane region" description="Helical" evidence="2">
    <location>
        <begin position="54"/>
        <end position="74"/>
    </location>
</feature>
<organism evidence="3 4">
    <name type="scientific">Prorocentrum cordatum</name>
    <dbReference type="NCBI Taxonomy" id="2364126"/>
    <lineage>
        <taxon>Eukaryota</taxon>
        <taxon>Sar</taxon>
        <taxon>Alveolata</taxon>
        <taxon>Dinophyceae</taxon>
        <taxon>Prorocentrales</taxon>
        <taxon>Prorocentraceae</taxon>
        <taxon>Prorocentrum</taxon>
    </lineage>
</organism>
<feature type="region of interest" description="Disordered" evidence="1">
    <location>
        <begin position="231"/>
        <end position="276"/>
    </location>
</feature>
<dbReference type="Proteomes" id="UP001189429">
    <property type="component" value="Unassembled WGS sequence"/>
</dbReference>
<evidence type="ECO:0000313" key="3">
    <source>
        <dbReference type="EMBL" id="CAK0890209.1"/>
    </source>
</evidence>
<evidence type="ECO:0008006" key="5">
    <source>
        <dbReference type="Google" id="ProtNLM"/>
    </source>
</evidence>
<feature type="compositionally biased region" description="Basic and acidic residues" evidence="1">
    <location>
        <begin position="245"/>
        <end position="259"/>
    </location>
</feature>
<keyword evidence="2" id="KW-1133">Transmembrane helix</keyword>
<name>A0ABN9WTS6_9DINO</name>
<evidence type="ECO:0000256" key="2">
    <source>
        <dbReference type="SAM" id="Phobius"/>
    </source>
</evidence>
<keyword evidence="4" id="KW-1185">Reference proteome</keyword>
<feature type="region of interest" description="Disordered" evidence="1">
    <location>
        <begin position="673"/>
        <end position="754"/>
    </location>
</feature>
<feature type="transmembrane region" description="Helical" evidence="2">
    <location>
        <begin position="23"/>
        <end position="42"/>
    </location>
</feature>
<dbReference type="InterPro" id="IPR036844">
    <property type="entry name" value="Hint_dom_sf"/>
</dbReference>
<keyword evidence="2" id="KW-0472">Membrane</keyword>
<comment type="caution">
    <text evidence="3">The sequence shown here is derived from an EMBL/GenBank/DDBJ whole genome shotgun (WGS) entry which is preliminary data.</text>
</comment>
<gene>
    <name evidence="3" type="ORF">PCOR1329_LOCUS70506</name>
</gene>
<accession>A0ABN9WTS6</accession>
<feature type="compositionally biased region" description="Polar residues" evidence="1">
    <location>
        <begin position="794"/>
        <end position="803"/>
    </location>
</feature>
<reference evidence="3" key="1">
    <citation type="submission" date="2023-10" db="EMBL/GenBank/DDBJ databases">
        <authorList>
            <person name="Chen Y."/>
            <person name="Shah S."/>
            <person name="Dougan E. K."/>
            <person name="Thang M."/>
            <person name="Chan C."/>
        </authorList>
    </citation>
    <scope>NUCLEOTIDE SEQUENCE [LARGE SCALE GENOMIC DNA]</scope>
</reference>
<keyword evidence="2" id="KW-0812">Transmembrane</keyword>
<feature type="transmembrane region" description="Helical" evidence="2">
    <location>
        <begin position="159"/>
        <end position="179"/>
    </location>
</feature>
<dbReference type="SUPFAM" id="SSF51294">
    <property type="entry name" value="Hedgehog/intein (Hint) domain"/>
    <property type="match status" value="1"/>
</dbReference>
<dbReference type="EMBL" id="CAUYUJ010019316">
    <property type="protein sequence ID" value="CAK0890209.1"/>
    <property type="molecule type" value="Genomic_DNA"/>
</dbReference>
<feature type="region of interest" description="Disordered" evidence="1">
    <location>
        <begin position="778"/>
        <end position="803"/>
    </location>
</feature>
<evidence type="ECO:0000313" key="4">
    <source>
        <dbReference type="Proteomes" id="UP001189429"/>
    </source>
</evidence>
<protein>
    <recommendedName>
        <fullName evidence="5">C3H1-type domain-containing protein</fullName>
    </recommendedName>
</protein>
<evidence type="ECO:0000256" key="1">
    <source>
        <dbReference type="SAM" id="MobiDB-lite"/>
    </source>
</evidence>
<dbReference type="Gene3D" id="2.170.16.10">
    <property type="entry name" value="Hedgehog/Intein (Hint) domain"/>
    <property type="match status" value="1"/>
</dbReference>
<sequence length="803" mass="84232">MSGAAAQAVGPTDFEAATWPERASFEAAFVAAAAAYAALLAVAREAPLWHDGAVPLAAALASCLVHAVTLAARVKWRRSFWLPVFTVVIDCVISAVTHVEVQTAFWKELYKPFGVSGQDTLVRDFEGMFGWHSLFHTSLLYVSLSYMTHFVLLARHATLALLLGVAAFGGVLFTARSVLESRGQFRDARRECMEMFLFAFGMVIQVASKFRAERSSRKIFEHLSELQIESLRQSSEGPPSIADGGSHDPRPSPRCERPRVPSGRRGPASLGPSVQSAPADMLPSALQVLAGVHALQDAACPGGALDCFQPSAAVWVSGEAEPVPVGRLVPGQRVLCFDSLGGSVKYAQVSEVLADAEALEWVEVALADGTTLTMTSDHPVQPLGQHGRHLREKPVPASSLVPLRDSVMVHRVATLPVAVHSVTRREATAAMRERVSVCVHQPDRYAILVVTGGGARASSMAVGSADARGALQHQSQVKNTFVHVCPDGGAGRARAASEPRPRGGRAWAVDCASSASSLVVASQLSALVPCGREGLEEDAEHDGATCEPVVGPEGSVEIVCHQSFGGLPLQLLPRGMEGLQAYQERDGAHSQAPVSPDGVAEVVCRQSIGGMSALLREESQPAAAAEGEKLPSIGSVGHHEGECQPCQLHFRGKCLRGCKCNFCHLPHLGDEGARQENPAASLSAGQRARQGARRTLSRSAPPSAGAHAAAGVAASGGPASRWGEGGPKAVVASEPSRGIEGRPAAGARTQEASGVVSGRERLCRHCMTAPFGQAAAEMPQCSVSPAPQVKDTGGSPSDDSMSS</sequence>